<name>A0A399SBN0_9BACT</name>
<keyword evidence="9" id="KW-1185">Reference proteome</keyword>
<keyword evidence="5 6" id="KW-0472">Membrane</keyword>
<evidence type="ECO:0000256" key="6">
    <source>
        <dbReference type="SAM" id="Phobius"/>
    </source>
</evidence>
<feature type="domain" description="Polysaccharide chain length determinant N-terminal" evidence="7">
    <location>
        <begin position="40"/>
        <end position="104"/>
    </location>
</feature>
<protein>
    <submittedName>
        <fullName evidence="8">Chain length determinant protein</fullName>
    </submittedName>
</protein>
<dbReference type="AlphaFoldDB" id="A0A399SBN0"/>
<keyword evidence="3 6" id="KW-0812">Transmembrane</keyword>
<keyword evidence="2" id="KW-1003">Cell membrane</keyword>
<dbReference type="PANTHER" id="PTHR32309">
    <property type="entry name" value="TYROSINE-PROTEIN KINASE"/>
    <property type="match status" value="1"/>
</dbReference>
<dbReference type="OrthoDB" id="979029at2"/>
<dbReference type="Pfam" id="PF02706">
    <property type="entry name" value="Wzz"/>
    <property type="match status" value="1"/>
</dbReference>
<evidence type="ECO:0000256" key="4">
    <source>
        <dbReference type="ARBA" id="ARBA00022989"/>
    </source>
</evidence>
<evidence type="ECO:0000256" key="3">
    <source>
        <dbReference type="ARBA" id="ARBA00022692"/>
    </source>
</evidence>
<accession>A0A399SBN0</accession>
<feature type="transmembrane region" description="Helical" evidence="6">
    <location>
        <begin position="51"/>
        <end position="69"/>
    </location>
</feature>
<dbReference type="GO" id="GO:0005886">
    <property type="term" value="C:plasma membrane"/>
    <property type="evidence" value="ECO:0007669"/>
    <property type="project" value="UniProtKB-SubCell"/>
</dbReference>
<gene>
    <name evidence="8" type="ORF">D1627_05345</name>
</gene>
<dbReference type="RefSeq" id="WP_119431215.1">
    <property type="nucleotide sequence ID" value="NZ_QWGE01000002.1"/>
</dbReference>
<organism evidence="8 9">
    <name type="scientific">Pontibacter oryzae</name>
    <dbReference type="NCBI Taxonomy" id="2304593"/>
    <lineage>
        <taxon>Bacteria</taxon>
        <taxon>Pseudomonadati</taxon>
        <taxon>Bacteroidota</taxon>
        <taxon>Cytophagia</taxon>
        <taxon>Cytophagales</taxon>
        <taxon>Hymenobacteraceae</taxon>
        <taxon>Pontibacter</taxon>
    </lineage>
</organism>
<comment type="caution">
    <text evidence="8">The sequence shown here is derived from an EMBL/GenBank/DDBJ whole genome shotgun (WGS) entry which is preliminary data.</text>
</comment>
<keyword evidence="4 6" id="KW-1133">Transmembrane helix</keyword>
<dbReference type="InterPro" id="IPR003856">
    <property type="entry name" value="LPS_length_determ_N"/>
</dbReference>
<dbReference type="PANTHER" id="PTHR32309:SF31">
    <property type="entry name" value="CAPSULAR EXOPOLYSACCHARIDE FAMILY"/>
    <property type="match status" value="1"/>
</dbReference>
<proteinExistence type="predicted"/>
<evidence type="ECO:0000256" key="5">
    <source>
        <dbReference type="ARBA" id="ARBA00023136"/>
    </source>
</evidence>
<evidence type="ECO:0000313" key="9">
    <source>
        <dbReference type="Proteomes" id="UP000266005"/>
    </source>
</evidence>
<comment type="subcellular location">
    <subcellularLocation>
        <location evidence="1">Cell membrane</location>
        <topology evidence="1">Multi-pass membrane protein</topology>
    </subcellularLocation>
</comment>
<dbReference type="InterPro" id="IPR050445">
    <property type="entry name" value="Bact_polysacc_biosynth/exp"/>
</dbReference>
<reference evidence="9" key="1">
    <citation type="submission" date="2018-08" db="EMBL/GenBank/DDBJ databases">
        <title>Mucilaginibacter sp. MYSH2.</title>
        <authorList>
            <person name="Seo T."/>
        </authorList>
    </citation>
    <scope>NUCLEOTIDE SEQUENCE [LARGE SCALE GENOMIC DNA]</scope>
    <source>
        <strain evidence="9">KIRAN</strain>
    </source>
</reference>
<evidence type="ECO:0000313" key="8">
    <source>
        <dbReference type="EMBL" id="RIJ41466.1"/>
    </source>
</evidence>
<sequence>MYKKLQDEQEERIARYNDEIDLRLVFNRIGNAFERMGNGLKYLLNIAIKRFILILIFTVAGLGLAYAIFATARPYYTSSMTLVLSKIRNDFVETQLQSLSDMINEGNLVGVSEELEITPESAQSLKELSFSNLDDDMIGDDSVLTGSPFKVELSLYQNSLFAAMEPAIVSYLENNSYFMRQKKIREQELRSMIEKLNQEISSIDSLKRAVGDPRGPVNGFVYGEPIDPTNLYKESIAMYEHKVELEAKLNSLDNIQVVGGFTPRSMPTGPSLLKYLLIGGSVCFLFGLIIAVYLESNKNRRLA</sequence>
<evidence type="ECO:0000256" key="1">
    <source>
        <dbReference type="ARBA" id="ARBA00004651"/>
    </source>
</evidence>
<evidence type="ECO:0000259" key="7">
    <source>
        <dbReference type="Pfam" id="PF02706"/>
    </source>
</evidence>
<dbReference type="Proteomes" id="UP000266005">
    <property type="component" value="Unassembled WGS sequence"/>
</dbReference>
<feature type="transmembrane region" description="Helical" evidence="6">
    <location>
        <begin position="272"/>
        <end position="294"/>
    </location>
</feature>
<evidence type="ECO:0000256" key="2">
    <source>
        <dbReference type="ARBA" id="ARBA00022475"/>
    </source>
</evidence>
<dbReference type="EMBL" id="QWGE01000002">
    <property type="protein sequence ID" value="RIJ41466.1"/>
    <property type="molecule type" value="Genomic_DNA"/>
</dbReference>